<evidence type="ECO:0000313" key="3">
    <source>
        <dbReference type="Proteomes" id="UP000033393"/>
    </source>
</evidence>
<organism evidence="2 3">
    <name type="scientific">Lentzea aerocolonigenes</name>
    <name type="common">Lechevalieria aerocolonigenes</name>
    <name type="synonym">Saccharothrix aerocolonigenes</name>
    <dbReference type="NCBI Taxonomy" id="68170"/>
    <lineage>
        <taxon>Bacteria</taxon>
        <taxon>Bacillati</taxon>
        <taxon>Actinomycetota</taxon>
        <taxon>Actinomycetes</taxon>
        <taxon>Pseudonocardiales</taxon>
        <taxon>Pseudonocardiaceae</taxon>
        <taxon>Lentzea</taxon>
    </lineage>
</organism>
<name>A0A0F0H3R3_LENAE</name>
<proteinExistence type="predicted"/>
<dbReference type="PATRIC" id="fig|68170.10.peg.983"/>
<comment type="caution">
    <text evidence="2">The sequence shown here is derived from an EMBL/GenBank/DDBJ whole genome shotgun (WGS) entry which is preliminary data.</text>
</comment>
<evidence type="ECO:0000256" key="1">
    <source>
        <dbReference type="SAM" id="MobiDB-lite"/>
    </source>
</evidence>
<accession>A0A0F0H3R3</accession>
<dbReference type="EMBL" id="JYJG01000060">
    <property type="protein sequence ID" value="KJK50384.1"/>
    <property type="molecule type" value="Genomic_DNA"/>
</dbReference>
<feature type="region of interest" description="Disordered" evidence="1">
    <location>
        <begin position="1"/>
        <end position="22"/>
    </location>
</feature>
<dbReference type="Proteomes" id="UP000033393">
    <property type="component" value="Unassembled WGS sequence"/>
</dbReference>
<reference evidence="2 3" key="1">
    <citation type="submission" date="2015-02" db="EMBL/GenBank/DDBJ databases">
        <authorList>
            <person name="Ju K.-S."/>
            <person name="Doroghazi J.R."/>
            <person name="Metcalf W."/>
        </authorList>
    </citation>
    <scope>NUCLEOTIDE SEQUENCE [LARGE SCALE GENOMIC DNA]</scope>
    <source>
        <strain evidence="2 3">NRRL B-16140</strain>
    </source>
</reference>
<sequence>MPADARAGAHPPGAPVAVGPLDADPSDALRQLSLLTDTAAGAGVDLGGGFTSARLAGAQGDRRDAVLAALKLLGADDRLGDRAANLVALFGPSATKRVGAAAHQAVVEQRWAALHLASAASDLLGPEQLERVLDLRAPEGIDPFPRGAASTLAEHLSRLLSGYQRPRRLTLIISLWDHVCSLLLEQQRRERRAESQTRAHRVDKLRERHRAHFDEPLMQHLGWATNGEPTLAAAARWRPPNWWAASELSKLLHDAIAATALLRFARTLSDEGLTVAAAKHRDELAAADACLRENERSAAARRVEGAYSHPARPGCYVHHLVTALSPERTITARTESYVQTRVAMARNYGVVVFNAVTDLLADHDLRLHHCWDTCKPWQTPNLHKWRAATGFSRTPSSWDQPPLTDAHADGPTVPLAQRLAEDPVAAETPHDLLWLADLADALAPFYGNDRASVVHERPHPKLTYDEPQPALSGSVPLAAAQVAQLVMFGATPPPRCGSWPELAAGVSADAVITEASTGAFPIPAEVSAFDKQTVAGLRVELGREPRQLAEWSGYMGNCIGESWYADVARKGQCVLMAFRTPSDGRIVANLDIRRHTGGWHVYELRARFNDDVTPALEKQIKQWVEGIPTPVLTAPEPLLPVPPPRARGGHRSPAGRLPVELTKALAAAVEQELASVGAARRTYARLARSLGRSADFEPEAAVIALKRLSPADHTDLLRTALAAGLDASVVWQATRARPLAAAVARLDPELRSFDRLGTLTDGSPLPRTLRALVRRPEIAPAHALDVVSRAIRTALGCLLTDEALTRSVARRPSPELLCALVIATTCAPQSTTDIVAAAGKTTVPGFPASNLADENGPWQHALAAASELGAPVDVFWEHVAEHGLLIPVALLGKGGWPALWSRAHR</sequence>
<keyword evidence="3" id="KW-1185">Reference proteome</keyword>
<evidence type="ECO:0000313" key="2">
    <source>
        <dbReference type="EMBL" id="KJK50384.1"/>
    </source>
</evidence>
<protein>
    <submittedName>
        <fullName evidence="2">Uncharacterized protein</fullName>
    </submittedName>
</protein>
<gene>
    <name evidence="2" type="ORF">UK23_10870</name>
</gene>
<dbReference type="AlphaFoldDB" id="A0A0F0H3R3"/>